<protein>
    <submittedName>
        <fullName evidence="1">Auxin response factor 15</fullName>
    </submittedName>
</protein>
<sequence length="105" mass="12430">MDIVYSFLWLPLYDTPHQEQGRVMEIRVTYSNKKDESIVVINLPKTTEFENKNAVMSKLIVIHPKKLQKPWGYLTRHCLEHGITVRDKLGFSFLLSISYTKIVYW</sequence>
<proteinExistence type="predicted"/>
<comment type="caution">
    <text evidence="1">The sequence shown here is derived from an EMBL/GenBank/DDBJ whole genome shotgun (WGS) entry which is preliminary data.</text>
</comment>
<reference evidence="2" key="1">
    <citation type="journal article" date="2019" name="Curr. Biol.">
        <title>Genome Sequence of Striga asiatica Provides Insight into the Evolution of Plant Parasitism.</title>
        <authorList>
            <person name="Yoshida S."/>
            <person name="Kim S."/>
            <person name="Wafula E.K."/>
            <person name="Tanskanen J."/>
            <person name="Kim Y.M."/>
            <person name="Honaas L."/>
            <person name="Yang Z."/>
            <person name="Spallek T."/>
            <person name="Conn C.E."/>
            <person name="Ichihashi Y."/>
            <person name="Cheong K."/>
            <person name="Cui S."/>
            <person name="Der J.P."/>
            <person name="Gundlach H."/>
            <person name="Jiao Y."/>
            <person name="Hori C."/>
            <person name="Ishida J.K."/>
            <person name="Kasahara H."/>
            <person name="Kiba T."/>
            <person name="Kim M.S."/>
            <person name="Koo N."/>
            <person name="Laohavisit A."/>
            <person name="Lee Y.H."/>
            <person name="Lumba S."/>
            <person name="McCourt P."/>
            <person name="Mortimer J.C."/>
            <person name="Mutuku J.M."/>
            <person name="Nomura T."/>
            <person name="Sasaki-Sekimoto Y."/>
            <person name="Seto Y."/>
            <person name="Wang Y."/>
            <person name="Wakatake T."/>
            <person name="Sakakibara H."/>
            <person name="Demura T."/>
            <person name="Yamaguchi S."/>
            <person name="Yoneyama K."/>
            <person name="Manabe R.I."/>
            <person name="Nelson D.C."/>
            <person name="Schulman A.H."/>
            <person name="Timko M.P."/>
            <person name="dePamphilis C.W."/>
            <person name="Choi D."/>
            <person name="Shirasu K."/>
        </authorList>
    </citation>
    <scope>NUCLEOTIDE SEQUENCE [LARGE SCALE GENOMIC DNA]</scope>
    <source>
        <strain evidence="2">cv. UVA1</strain>
    </source>
</reference>
<dbReference type="Proteomes" id="UP000325081">
    <property type="component" value="Unassembled WGS sequence"/>
</dbReference>
<evidence type="ECO:0000313" key="1">
    <source>
        <dbReference type="EMBL" id="GER28814.1"/>
    </source>
</evidence>
<name>A0A5A7P8E5_STRAF</name>
<organism evidence="1 2">
    <name type="scientific">Striga asiatica</name>
    <name type="common">Asiatic witchweed</name>
    <name type="synonym">Buchnera asiatica</name>
    <dbReference type="NCBI Taxonomy" id="4170"/>
    <lineage>
        <taxon>Eukaryota</taxon>
        <taxon>Viridiplantae</taxon>
        <taxon>Streptophyta</taxon>
        <taxon>Embryophyta</taxon>
        <taxon>Tracheophyta</taxon>
        <taxon>Spermatophyta</taxon>
        <taxon>Magnoliopsida</taxon>
        <taxon>eudicotyledons</taxon>
        <taxon>Gunneridae</taxon>
        <taxon>Pentapetalae</taxon>
        <taxon>asterids</taxon>
        <taxon>lamiids</taxon>
        <taxon>Lamiales</taxon>
        <taxon>Orobanchaceae</taxon>
        <taxon>Buchnereae</taxon>
        <taxon>Striga</taxon>
    </lineage>
</organism>
<keyword evidence="2" id="KW-1185">Reference proteome</keyword>
<dbReference type="AlphaFoldDB" id="A0A5A7P8E5"/>
<evidence type="ECO:0000313" key="2">
    <source>
        <dbReference type="Proteomes" id="UP000325081"/>
    </source>
</evidence>
<gene>
    <name evidence="1" type="ORF">STAS_04639</name>
</gene>
<dbReference type="EMBL" id="BKCP01003224">
    <property type="protein sequence ID" value="GER28814.1"/>
    <property type="molecule type" value="Genomic_DNA"/>
</dbReference>
<accession>A0A5A7P8E5</accession>